<dbReference type="InterPro" id="IPR003598">
    <property type="entry name" value="Ig_sub2"/>
</dbReference>
<evidence type="ECO:0000256" key="4">
    <source>
        <dbReference type="ARBA" id="ARBA00022475"/>
    </source>
</evidence>
<evidence type="ECO:0000256" key="3">
    <source>
        <dbReference type="ARBA" id="ARBA00022473"/>
    </source>
</evidence>
<keyword evidence="14 25" id="KW-0472">Membrane</keyword>
<feature type="domain" description="FZ" evidence="28">
    <location>
        <begin position="369"/>
        <end position="502"/>
    </location>
</feature>
<keyword evidence="17" id="KW-0675">Receptor</keyword>
<evidence type="ECO:0000256" key="7">
    <source>
        <dbReference type="ARBA" id="ARBA00022692"/>
    </source>
</evidence>
<keyword evidence="5" id="KW-0597">Phosphoprotein</keyword>
<keyword evidence="10" id="KW-0418">Kinase</keyword>
<keyword evidence="9 23" id="KW-0547">Nucleotide-binding</keyword>
<dbReference type="InterPro" id="IPR017441">
    <property type="entry name" value="Protein_kinase_ATP_BS"/>
</dbReference>
<sequence>MMWRLYVAAIPLLWFYLVSITYGNTNDTVVSPRQKAGQSVPGNPLQTTTISTTQDGSNTNNSTDASPSAISTTLYATDMASESDSSAETPPQVAKDARRTLSPSLSATSQTLRSTSSRSTILSESIIRSLTTNANGNQTLPTSEVGNRGSSTSVKDYLLTHGATTSVPEEEVKPPEEMQQPVTGSRPMIEKSGLRNKTVELGDDVRLRCHVDPGSALQSEIWWKFNGIPIGDSAFFSIKSKARSSSLKINGASLEHAGVYTCVVENQFGKTASPPVHLVVLMAPTIVKGPGNHSVGYGQLLNLSCTVEASPPPRVAWFKNTEPLPQWTGKEMIVINVTQSATYSCFYRNVIKNEDKFAAKYGVVTVTGVRPSYCAAYNGATCHNQLPSSPYYIFVNGHGDEPLALDNKLSEILSSKTMTSMPEDCQAGIRELLCHATHPKCQVVGQKPRGQKICKEDCEIVQSMCPEWAQLVNRFLDPLPDKIRSLGLSSCENLPENDCTSLWPLNDTSLPTTASPIVFTSPTTRSPPTSAPPKRTPSGFGVGGKPVDESEQEPYLFLILVITIPSSIVVLIGVSAIAYGVRHYRNSKFPLPKNIDLKDLTENLMYGKNFNTSFNPQLAYLEYNRNNVIYEKDIGEGAFGRVFMASAPKLVAGEAETSVAVKMLKATADKVVTEYFNREAQMIARFSHQNIVKLLGVCFVGRPLCLLLEYMSEGDLEDYLHSRSPHRSNSRTSNSPGSGLKTYEKLNMAKQIACGMAYLNEMMFVHRDIATRNCLINSRTDVKISDFGLARYVGHKECFVGHKEEHIPIRWTAPEALWDYQFTYASDVWSFGVLLWELFSYAEQPYLNLSHEDVFLHTRQGYRLSSLENTPQKVHQIMGECWQANPADRPFFKQLQDSLASMECEWLANGEETQSE</sequence>
<evidence type="ECO:0000256" key="26">
    <source>
        <dbReference type="SAM" id="SignalP"/>
    </source>
</evidence>
<dbReference type="SMART" id="SM00409">
    <property type="entry name" value="IG"/>
    <property type="match status" value="2"/>
</dbReference>
<dbReference type="SUPFAM" id="SSF48726">
    <property type="entry name" value="Immunoglobulin"/>
    <property type="match status" value="2"/>
</dbReference>
<evidence type="ECO:0000256" key="20">
    <source>
        <dbReference type="ARBA" id="ARBA00034103"/>
    </source>
</evidence>
<dbReference type="EC" id="2.7.10.1" evidence="2"/>
<dbReference type="Pfam" id="PF13927">
    <property type="entry name" value="Ig_3"/>
    <property type="match status" value="1"/>
</dbReference>
<dbReference type="GO" id="GO:0043235">
    <property type="term" value="C:receptor complex"/>
    <property type="evidence" value="ECO:0000318"/>
    <property type="project" value="GO_Central"/>
</dbReference>
<reference evidence="30" key="2">
    <citation type="submission" date="2021-01" db="UniProtKB">
        <authorList>
            <consortium name="EnsemblMetazoa"/>
        </authorList>
    </citation>
    <scope>IDENTIFICATION</scope>
</reference>
<protein>
    <recommendedName>
        <fullName evidence="2">receptor protein-tyrosine kinase</fullName>
        <ecNumber evidence="2">2.7.10.1</ecNumber>
    </recommendedName>
</protein>
<evidence type="ECO:0000313" key="31">
    <source>
        <dbReference type="Proteomes" id="UP000007110"/>
    </source>
</evidence>
<proteinExistence type="predicted"/>
<evidence type="ECO:0000256" key="17">
    <source>
        <dbReference type="ARBA" id="ARBA00023170"/>
    </source>
</evidence>
<name>A0A7M7RDK1_STRPU</name>
<comment type="catalytic activity">
    <reaction evidence="21">
        <text>L-tyrosyl-[protein] + ATP = O-phospho-L-tyrosyl-[protein] + ADP + H(+)</text>
        <dbReference type="Rhea" id="RHEA:10596"/>
        <dbReference type="Rhea" id="RHEA-COMP:10136"/>
        <dbReference type="Rhea" id="RHEA-COMP:20101"/>
        <dbReference type="ChEBI" id="CHEBI:15378"/>
        <dbReference type="ChEBI" id="CHEBI:30616"/>
        <dbReference type="ChEBI" id="CHEBI:46858"/>
        <dbReference type="ChEBI" id="CHEBI:61978"/>
        <dbReference type="ChEBI" id="CHEBI:456216"/>
        <dbReference type="EC" id="2.7.10.1"/>
    </reaction>
</comment>
<comment type="caution">
    <text evidence="22">Lacks conserved residue(s) required for the propagation of feature annotation.</text>
</comment>
<dbReference type="InterPro" id="IPR013783">
    <property type="entry name" value="Ig-like_fold"/>
</dbReference>
<keyword evidence="4" id="KW-1003">Cell membrane</keyword>
<dbReference type="InterPro" id="IPR003599">
    <property type="entry name" value="Ig_sub"/>
</dbReference>
<dbReference type="InterPro" id="IPR007110">
    <property type="entry name" value="Ig-like_dom"/>
</dbReference>
<dbReference type="PANTHER" id="PTHR24416:SF317">
    <property type="entry name" value="MUSCLE, SKELETAL RECEPTOR TYROSINE-PROTEIN KINASE"/>
    <property type="match status" value="1"/>
</dbReference>
<evidence type="ECO:0000256" key="6">
    <source>
        <dbReference type="ARBA" id="ARBA00022679"/>
    </source>
</evidence>
<evidence type="ECO:0000256" key="16">
    <source>
        <dbReference type="ARBA" id="ARBA00023157"/>
    </source>
</evidence>
<evidence type="ECO:0000256" key="23">
    <source>
        <dbReference type="PROSITE-ProRule" id="PRU10141"/>
    </source>
</evidence>
<dbReference type="InParanoid" id="A0A7M7RDK1"/>
<evidence type="ECO:0000256" key="18">
    <source>
        <dbReference type="ARBA" id="ARBA00023180"/>
    </source>
</evidence>
<dbReference type="PANTHER" id="PTHR24416">
    <property type="entry name" value="TYROSINE-PROTEIN KINASE RECEPTOR"/>
    <property type="match status" value="1"/>
</dbReference>
<dbReference type="GO" id="GO:0005886">
    <property type="term" value="C:plasma membrane"/>
    <property type="evidence" value="ECO:0000318"/>
    <property type="project" value="GO_Central"/>
</dbReference>
<organism evidence="30 31">
    <name type="scientific">Strongylocentrotus purpuratus</name>
    <name type="common">Purple sea urchin</name>
    <dbReference type="NCBI Taxonomy" id="7668"/>
    <lineage>
        <taxon>Eukaryota</taxon>
        <taxon>Metazoa</taxon>
        <taxon>Echinodermata</taxon>
        <taxon>Eleutherozoa</taxon>
        <taxon>Echinozoa</taxon>
        <taxon>Echinoidea</taxon>
        <taxon>Euechinoidea</taxon>
        <taxon>Echinacea</taxon>
        <taxon>Camarodonta</taxon>
        <taxon>Echinidea</taxon>
        <taxon>Strongylocentrotidae</taxon>
        <taxon>Strongylocentrotus</taxon>
    </lineage>
</organism>
<evidence type="ECO:0000256" key="8">
    <source>
        <dbReference type="ARBA" id="ARBA00022729"/>
    </source>
</evidence>
<dbReference type="SMART" id="SM00219">
    <property type="entry name" value="TyrKc"/>
    <property type="match status" value="1"/>
</dbReference>
<dbReference type="GO" id="GO:0004714">
    <property type="term" value="F:transmembrane receptor protein tyrosine kinase activity"/>
    <property type="evidence" value="ECO:0000318"/>
    <property type="project" value="GO_Central"/>
</dbReference>
<keyword evidence="15" id="KW-0829">Tyrosine-protein kinase</keyword>
<dbReference type="EnsemblMetazoa" id="XM_787125">
    <property type="protein sequence ID" value="XP_792218"/>
    <property type="gene ID" value="LOC587396"/>
</dbReference>
<dbReference type="Pfam" id="PF07714">
    <property type="entry name" value="PK_Tyr_Ser-Thr"/>
    <property type="match status" value="1"/>
</dbReference>
<dbReference type="PROSITE" id="PS00107">
    <property type="entry name" value="PROTEIN_KINASE_ATP"/>
    <property type="match status" value="1"/>
</dbReference>
<evidence type="ECO:0000259" key="27">
    <source>
        <dbReference type="PROSITE" id="PS50011"/>
    </source>
</evidence>
<feature type="transmembrane region" description="Helical" evidence="25">
    <location>
        <begin position="555"/>
        <end position="581"/>
    </location>
</feature>
<dbReference type="Pfam" id="PF01392">
    <property type="entry name" value="Fz"/>
    <property type="match status" value="1"/>
</dbReference>
<dbReference type="GO" id="GO:0007169">
    <property type="term" value="P:cell surface receptor protein tyrosine kinase signaling pathway"/>
    <property type="evidence" value="ECO:0000318"/>
    <property type="project" value="GO_Central"/>
</dbReference>
<evidence type="ECO:0000256" key="12">
    <source>
        <dbReference type="ARBA" id="ARBA00022989"/>
    </source>
</evidence>
<dbReference type="InterPro" id="IPR020067">
    <property type="entry name" value="Frizzled_dom"/>
</dbReference>
<feature type="domain" description="Protein kinase" evidence="27">
    <location>
        <begin position="628"/>
        <end position="907"/>
    </location>
</feature>
<feature type="compositionally biased region" description="Low complexity" evidence="24">
    <location>
        <begin position="104"/>
        <end position="120"/>
    </location>
</feature>
<dbReference type="InterPro" id="IPR036790">
    <property type="entry name" value="Frizzled_dom_sf"/>
</dbReference>
<keyword evidence="18" id="KW-0325">Glycoprotein</keyword>
<dbReference type="RefSeq" id="XP_792218.4">
    <property type="nucleotide sequence ID" value="XM_787125.5"/>
</dbReference>
<dbReference type="GeneID" id="587396"/>
<dbReference type="Pfam" id="PF07679">
    <property type="entry name" value="I-set"/>
    <property type="match status" value="1"/>
</dbReference>
<feature type="region of interest" description="Disordered" evidence="24">
    <location>
        <begin position="721"/>
        <end position="740"/>
    </location>
</feature>
<evidence type="ECO:0000259" key="29">
    <source>
        <dbReference type="PROSITE" id="PS50835"/>
    </source>
</evidence>
<dbReference type="FunFam" id="1.10.510.10:FF:000554">
    <property type="entry name" value="Predicted protein"/>
    <property type="match status" value="1"/>
</dbReference>
<dbReference type="PROSITE" id="PS00109">
    <property type="entry name" value="PROTEIN_KINASE_TYR"/>
    <property type="match status" value="1"/>
</dbReference>
<dbReference type="SUPFAM" id="SSF56112">
    <property type="entry name" value="Protein kinase-like (PK-like)"/>
    <property type="match status" value="1"/>
</dbReference>
<dbReference type="CTD" id="4593"/>
<dbReference type="InterPro" id="IPR013098">
    <property type="entry name" value="Ig_I-set"/>
</dbReference>
<feature type="chain" id="PRO_5029847475" description="receptor protein-tyrosine kinase" evidence="26">
    <location>
        <begin position="24"/>
        <end position="916"/>
    </location>
</feature>
<keyword evidence="31" id="KW-1185">Reference proteome</keyword>
<keyword evidence="6" id="KW-0808">Transferase</keyword>
<dbReference type="AlphaFoldDB" id="A0A7M7RDK1"/>
<evidence type="ECO:0000256" key="13">
    <source>
        <dbReference type="ARBA" id="ARBA00023018"/>
    </source>
</evidence>
<evidence type="ECO:0000313" key="30">
    <source>
        <dbReference type="EnsemblMetazoa" id="XP_792218"/>
    </source>
</evidence>
<evidence type="ECO:0000256" key="22">
    <source>
        <dbReference type="PROSITE-ProRule" id="PRU00090"/>
    </source>
</evidence>
<dbReference type="PROSITE" id="PS50835">
    <property type="entry name" value="IG_LIKE"/>
    <property type="match status" value="2"/>
</dbReference>
<dbReference type="GO" id="GO:0017147">
    <property type="term" value="F:Wnt-protein binding"/>
    <property type="evidence" value="ECO:0000318"/>
    <property type="project" value="GO_Central"/>
</dbReference>
<feature type="compositionally biased region" description="Polar residues" evidence="24">
    <location>
        <begin position="32"/>
        <end position="89"/>
    </location>
</feature>
<dbReference type="GO" id="GO:0005524">
    <property type="term" value="F:ATP binding"/>
    <property type="evidence" value="ECO:0007669"/>
    <property type="project" value="UniProtKB-UniRule"/>
</dbReference>
<dbReference type="InterPro" id="IPR011009">
    <property type="entry name" value="Kinase-like_dom_sf"/>
</dbReference>
<keyword evidence="16" id="KW-1015">Disulfide bond</keyword>
<feature type="signal peptide" evidence="26">
    <location>
        <begin position="1"/>
        <end position="23"/>
    </location>
</feature>
<dbReference type="InterPro" id="IPR020635">
    <property type="entry name" value="Tyr_kinase_cat_dom"/>
</dbReference>
<dbReference type="PRINTS" id="PR00109">
    <property type="entry name" value="TYRKINASE"/>
</dbReference>
<evidence type="ECO:0000256" key="11">
    <source>
        <dbReference type="ARBA" id="ARBA00022840"/>
    </source>
</evidence>
<evidence type="ECO:0000256" key="9">
    <source>
        <dbReference type="ARBA" id="ARBA00022741"/>
    </source>
</evidence>
<dbReference type="Gene3D" id="1.10.2000.10">
    <property type="entry name" value="Frizzled cysteine-rich domain"/>
    <property type="match status" value="1"/>
</dbReference>
<dbReference type="CDD" id="cd00096">
    <property type="entry name" value="Ig"/>
    <property type="match status" value="1"/>
</dbReference>
<evidence type="ECO:0000256" key="14">
    <source>
        <dbReference type="ARBA" id="ARBA00023136"/>
    </source>
</evidence>
<keyword evidence="13" id="KW-0770">Synapse</keyword>
<dbReference type="InterPro" id="IPR036179">
    <property type="entry name" value="Ig-like_dom_sf"/>
</dbReference>
<feature type="domain" description="Ig-like" evidence="29">
    <location>
        <begin position="284"/>
        <end position="358"/>
    </location>
</feature>
<evidence type="ECO:0000256" key="24">
    <source>
        <dbReference type="SAM" id="MobiDB-lite"/>
    </source>
</evidence>
<dbReference type="Proteomes" id="UP000007110">
    <property type="component" value="Unassembled WGS sequence"/>
</dbReference>
<evidence type="ECO:0000256" key="10">
    <source>
        <dbReference type="ARBA" id="ARBA00022777"/>
    </source>
</evidence>
<keyword evidence="11 23" id="KW-0067">ATP-binding</keyword>
<evidence type="ECO:0000256" key="5">
    <source>
        <dbReference type="ARBA" id="ARBA00022553"/>
    </source>
</evidence>
<dbReference type="KEGG" id="spu:587396"/>
<keyword evidence="19" id="KW-0393">Immunoglobulin domain</keyword>
<dbReference type="InterPro" id="IPR008266">
    <property type="entry name" value="Tyr_kinase_AS"/>
</dbReference>
<dbReference type="OMA" id="KNNHPIM"/>
<evidence type="ECO:0000259" key="28">
    <source>
        <dbReference type="PROSITE" id="PS50038"/>
    </source>
</evidence>
<evidence type="ECO:0000256" key="25">
    <source>
        <dbReference type="SAM" id="Phobius"/>
    </source>
</evidence>
<evidence type="ECO:0000256" key="19">
    <source>
        <dbReference type="ARBA" id="ARBA00023319"/>
    </source>
</evidence>
<evidence type="ECO:0000256" key="15">
    <source>
        <dbReference type="ARBA" id="ARBA00023137"/>
    </source>
</evidence>
<feature type="region of interest" description="Disordered" evidence="24">
    <location>
        <begin position="32"/>
        <end position="120"/>
    </location>
</feature>
<keyword evidence="3" id="KW-0217">Developmental protein</keyword>
<feature type="binding site" evidence="23">
    <location>
        <position position="662"/>
    </location>
    <ligand>
        <name>ATP</name>
        <dbReference type="ChEBI" id="CHEBI:30616"/>
    </ligand>
</feature>
<accession>A0A7M7RDK1</accession>
<keyword evidence="8 26" id="KW-0732">Signal</keyword>
<keyword evidence="12 25" id="KW-1133">Transmembrane helix</keyword>
<feature type="region of interest" description="Disordered" evidence="24">
    <location>
        <begin position="164"/>
        <end position="188"/>
    </location>
</feature>
<dbReference type="CDD" id="cd00192">
    <property type="entry name" value="PTKc"/>
    <property type="match status" value="1"/>
</dbReference>
<dbReference type="InterPro" id="IPR000719">
    <property type="entry name" value="Prot_kinase_dom"/>
</dbReference>
<feature type="region of interest" description="Disordered" evidence="24">
    <location>
        <begin position="519"/>
        <end position="541"/>
    </location>
</feature>
<dbReference type="SMART" id="SM00408">
    <property type="entry name" value="IGc2"/>
    <property type="match status" value="2"/>
</dbReference>
<evidence type="ECO:0000256" key="1">
    <source>
        <dbReference type="ARBA" id="ARBA00004251"/>
    </source>
</evidence>
<evidence type="ECO:0000256" key="2">
    <source>
        <dbReference type="ARBA" id="ARBA00011902"/>
    </source>
</evidence>
<feature type="domain" description="Ig-like" evidence="29">
    <location>
        <begin position="187"/>
        <end position="273"/>
    </location>
</feature>
<keyword evidence="7 25" id="KW-0812">Transmembrane</keyword>
<dbReference type="Gene3D" id="3.30.200.20">
    <property type="entry name" value="Phosphorylase Kinase, domain 1"/>
    <property type="match status" value="1"/>
</dbReference>
<dbReference type="InterPro" id="IPR001245">
    <property type="entry name" value="Ser-Thr/Tyr_kinase_cat_dom"/>
</dbReference>
<dbReference type="Gene3D" id="1.10.510.10">
    <property type="entry name" value="Transferase(Phosphotransferase) domain 1"/>
    <property type="match status" value="1"/>
</dbReference>
<comment type="subcellular location">
    <subcellularLocation>
        <location evidence="1">Cell membrane</location>
        <topology evidence="1">Single-pass type I membrane protein</topology>
    </subcellularLocation>
    <subcellularLocation>
        <location evidence="20">Synapse</location>
    </subcellularLocation>
</comment>
<dbReference type="Gene3D" id="2.60.40.10">
    <property type="entry name" value="Immunoglobulins"/>
    <property type="match status" value="2"/>
</dbReference>
<reference evidence="31" key="1">
    <citation type="submission" date="2015-02" db="EMBL/GenBank/DDBJ databases">
        <title>Genome sequencing for Strongylocentrotus purpuratus.</title>
        <authorList>
            <person name="Murali S."/>
            <person name="Liu Y."/>
            <person name="Vee V."/>
            <person name="English A."/>
            <person name="Wang M."/>
            <person name="Skinner E."/>
            <person name="Han Y."/>
            <person name="Muzny D.M."/>
            <person name="Worley K.C."/>
            <person name="Gibbs R.A."/>
        </authorList>
    </citation>
    <scope>NUCLEOTIDE SEQUENCE</scope>
</reference>
<dbReference type="PROSITE" id="PS50038">
    <property type="entry name" value="FZ"/>
    <property type="match status" value="1"/>
</dbReference>
<dbReference type="PROSITE" id="PS50011">
    <property type="entry name" value="PROTEIN_KINASE_DOM"/>
    <property type="match status" value="1"/>
</dbReference>
<evidence type="ECO:0000256" key="21">
    <source>
        <dbReference type="ARBA" id="ARBA00051243"/>
    </source>
</evidence>
<dbReference type="InterPro" id="IPR050122">
    <property type="entry name" value="RTK"/>
</dbReference>
<dbReference type="OrthoDB" id="2431000at2759"/>
<dbReference type="GO" id="GO:0045202">
    <property type="term" value="C:synapse"/>
    <property type="evidence" value="ECO:0007669"/>
    <property type="project" value="UniProtKB-SubCell"/>
</dbReference>